<dbReference type="InterPro" id="IPR002901">
    <property type="entry name" value="MGlyc_endo_b_GlcNAc-like_dom"/>
</dbReference>
<dbReference type="HOGENOM" id="CLU_061344_1_0_6"/>
<dbReference type="InterPro" id="IPR053195">
    <property type="entry name" value="Bax-like"/>
</dbReference>
<accession>F6DBF9</accession>
<dbReference type="PANTHER" id="PTHR40572">
    <property type="entry name" value="PROTEIN BAX"/>
    <property type="match status" value="1"/>
</dbReference>
<protein>
    <submittedName>
        <fullName evidence="2">Putative FlgJ-related protein</fullName>
    </submittedName>
</protein>
<dbReference type="OrthoDB" id="9788155at2"/>
<evidence type="ECO:0000259" key="1">
    <source>
        <dbReference type="Pfam" id="PF01832"/>
    </source>
</evidence>
<sequence>MKNYTVILAALVVGLVIELGRDHAVISVNDDDASVHLMPDFTEFVVVEERKQAFTDFILPIIQQHNEQLLEQRQWLQALELDRLSADELSYWRAIAEHYHEPMPLYDNLANWRQAMLVKLDTIPVSLALSQAAKESGWGQSRFAQQGNNLFGQWCFTEGCGLVPLARPSGQSHEVRVFDSPDEAVAAYMHNLNTSHFYNEFRQHRAEMRQIQNTLDGYLLAQGLGAYSIRGSAYIADIQSLIQFNGWLAYDQ</sequence>
<feature type="domain" description="Mannosyl-glycoprotein endo-beta-N-acetylglucosamidase-like" evidence="1">
    <location>
        <begin position="122"/>
        <end position="242"/>
    </location>
</feature>
<keyword evidence="3" id="KW-1185">Reference proteome</keyword>
<evidence type="ECO:0000313" key="3">
    <source>
        <dbReference type="Proteomes" id="UP000009232"/>
    </source>
</evidence>
<organism evidence="2 3">
    <name type="scientific">Thiomicrospira cyclica (strain DSM 14477 / JCM 11371 / ALM1)</name>
    <name type="common">Thioalkalimicrobium cyclicum</name>
    <dbReference type="NCBI Taxonomy" id="717773"/>
    <lineage>
        <taxon>Bacteria</taxon>
        <taxon>Pseudomonadati</taxon>
        <taxon>Pseudomonadota</taxon>
        <taxon>Gammaproteobacteria</taxon>
        <taxon>Thiotrichales</taxon>
        <taxon>Piscirickettsiaceae</taxon>
        <taxon>Thiomicrospira</taxon>
    </lineage>
</organism>
<dbReference type="Pfam" id="PF01832">
    <property type="entry name" value="Glucosaminidase"/>
    <property type="match status" value="1"/>
</dbReference>
<dbReference type="EMBL" id="CP002776">
    <property type="protein sequence ID" value="AEG31267.1"/>
    <property type="molecule type" value="Genomic_DNA"/>
</dbReference>
<reference evidence="2 3" key="1">
    <citation type="submission" date="2011-05" db="EMBL/GenBank/DDBJ databases">
        <title>Complete sequence of Thioalkalimicrobium cyclicum ALM1.</title>
        <authorList>
            <consortium name="US DOE Joint Genome Institute"/>
            <person name="Lucas S."/>
            <person name="Han J."/>
            <person name="Lapidus A."/>
            <person name="Cheng J.-F."/>
            <person name="Goodwin L."/>
            <person name="Pitluck S."/>
            <person name="Peters L."/>
            <person name="Mikhailova N."/>
            <person name="Davenport K."/>
            <person name="Han C."/>
            <person name="Tapia R."/>
            <person name="Land M."/>
            <person name="Hauser L."/>
            <person name="Kyrpides N."/>
            <person name="Ivanova N."/>
            <person name="Pagani I."/>
            <person name="Kappler U."/>
            <person name="Woyke T."/>
        </authorList>
    </citation>
    <scope>NUCLEOTIDE SEQUENCE [LARGE SCALE GENOMIC DNA]</scope>
    <source>
        <strain evidence="3">DSM 14477 / JCM 11371 / ALM1</strain>
    </source>
</reference>
<evidence type="ECO:0000313" key="2">
    <source>
        <dbReference type="EMBL" id="AEG31267.1"/>
    </source>
</evidence>
<dbReference type="GO" id="GO:0004040">
    <property type="term" value="F:amidase activity"/>
    <property type="evidence" value="ECO:0007669"/>
    <property type="project" value="InterPro"/>
</dbReference>
<dbReference type="eggNOG" id="COG2992">
    <property type="taxonomic scope" value="Bacteria"/>
</dbReference>
<dbReference type="PANTHER" id="PTHR40572:SF1">
    <property type="entry name" value="PROTEIN BAX"/>
    <property type="match status" value="1"/>
</dbReference>
<dbReference type="AlphaFoldDB" id="F6DBF9"/>
<dbReference type="Gene3D" id="1.10.530.10">
    <property type="match status" value="1"/>
</dbReference>
<gene>
    <name evidence="2" type="ordered locus">Thicy_0494</name>
</gene>
<dbReference type="KEGG" id="tcy:Thicy_0494"/>
<dbReference type="RefSeq" id="WP_013835048.1">
    <property type="nucleotide sequence ID" value="NC_015581.1"/>
</dbReference>
<dbReference type="Proteomes" id="UP000009232">
    <property type="component" value="Chromosome"/>
</dbReference>
<name>F6DBF9_THICA</name>
<dbReference type="STRING" id="717773.Thicy_0494"/>
<proteinExistence type="predicted"/>